<dbReference type="SUPFAM" id="SSF51126">
    <property type="entry name" value="Pectin lyase-like"/>
    <property type="match status" value="2"/>
</dbReference>
<dbReference type="Proteomes" id="UP000800039">
    <property type="component" value="Unassembled WGS sequence"/>
</dbReference>
<evidence type="ECO:0000256" key="1">
    <source>
        <dbReference type="SAM" id="MobiDB-lite"/>
    </source>
</evidence>
<dbReference type="FunFam" id="2.160.20.10:FF:000043">
    <property type="entry name" value="Exo-beta-1,3-glucanase, putative"/>
    <property type="match status" value="1"/>
</dbReference>
<dbReference type="RefSeq" id="XP_040784882.1">
    <property type="nucleotide sequence ID" value="XM_040932152.1"/>
</dbReference>
<sequence length="1661" mass="180970">MALLRFLAYLVALQAFLVGQLVLAQYAQDYLVQNVPNPNGGGTTTAYFYKSCSQPNPATVPQQVIDLAPQSVYLIYNCYYMKDICKNAYNFFEINGRGRGILHPTSGLPNYVFGYDTHTGKDPAWRSYNRREHTCPTHHVPYWKNFHTCPEPNQRTVMRNDGPWWTTQLEPGTDTNQLRNQIVNGQIIESKIRYSCDEFPAAPWVEGGDNQFGDIDQKAQTRCAAIRCGGGVKAEQDWQAQAHNALQNQLKRMVRRRRLLVPGAFPYYQPKNSVILFGFAMTSAPDGIAARVFTYDDPDKTVVTDERRISQARRSMEEGEEAVNSTSHSHWLSPERLMELVKSSQGSEVVVPANDSASFESMADMTGTVVPMSFMGKSRWNDDDDDDLDDDFEDVHTARAPPRMNNEVRHEPMQQRPTWTERQTVPRNLSDSSITPLLKNVSMSDVEKARSIVEKAIAESSRLNQARLLNPMRNNYKLKPGTIISQTAVEARLDARDDGPVVSPLLEMTDDLAEAAALVAEADATDKAGNVTLSRRATGTFWMESLARKGTVPWGDNATYAVFRNVRDYGAVGNGVTDDSKAFKAAMNDGKRCGVKCNGSTLKNAIIYIPPGTYLISTTIALPFGTQVIGDANARPTLLASKSFIGMGVLSTDEYTGGGTGTDGQDQQYFVNTANFYRQLRNVIIDVTQTRASQKVSCLHYQVAQATSLQNVLLIAGPTQQGMYAENGSGGQISDVTFQGGAVGLLGGSQQFTAQRLKFDGCTVGVQLIWDWGWVWKSITMTNVGTGFKLVPLSSSGTGQAATAAGNIGSASFLDSSFTNVKTVVVITPPSSTVASGSTGLILENIKLSGVAVAVADTTGKTLLDGSSARIDEWAMGPVYAGSATNRTYTTGAKIGSFRRHQALLDSNGAYFERPKPQYENRGVGDFVHVKDLGARGDGVTDDTAAFQSALYASVGKVLFVDAGSYILTSTVTVPSGSKIVGETWSQLAASGSYFQDAKNPKVMLKVGNAGQVGDVEMQDLIFTTVGPTAGAILVEWNMQASSPGAAGLWDCHARVGGATGTKLTPAECPPVTSGVDAGCSAASLMMHLTKSGSGYFENMWLWGADHMIDDPDLNDANNTMVQTSVYVARGFLIESTRPTWLYGTASEHAVFYQFNFNKATNIFAGLLQTESPYYQPTPPPPAPFKAVVGVFPGDPDYKCAAGDEFSGCDESWAVMIRESQNIFIASAGLYSWFSTYAQTCIDQQLCQKALLLLEKNFSNVRIQHLVTIGAKYMAVMDGKGILAKDNLNVNTHPFWSQISVLDVSSNGSLYGEYTWIDPKIWDMDEPKFTCSPPCNVKIPPWTKATSTLNYPLLTVSQDTWTSTITKAPLTISQWVFEVVTLTGQAAKQKRQGLEPFWPVLATTKHWPAVVYVGPDGASTTTAPTAPFPTPPPSIGPNAAPPPTGSWPKRQLQPIFGQLDGPLYTQCGFFDFDCINEPWLYGDNGTFTDPGGEGDDFDENWEELQTVCPKPSSSSSSSSTSTTTATATQSQPPEESPREGDPRQNKAECYNGGQKTEHVRIDNTIRDFCNALGRPGTILRENFFLSNTYTLPNGGGGLGVQIVTSLAIDEGCQWTWNFDECHRYMEVPANSCNCEGVDGKQGGIVSNDCYQWRVDPNTDWG</sequence>
<name>A0A9P4GBQ4_9PLEO</name>
<dbReference type="CDD" id="cd23668">
    <property type="entry name" value="GH55_beta13glucanase-like"/>
    <property type="match status" value="1"/>
</dbReference>
<reference evidence="4" key="1">
    <citation type="submission" date="2020-01" db="EMBL/GenBank/DDBJ databases">
        <authorList>
            <consortium name="DOE Joint Genome Institute"/>
            <person name="Haridas S."/>
            <person name="Albert R."/>
            <person name="Binder M."/>
            <person name="Bloem J."/>
            <person name="Labutti K."/>
            <person name="Salamov A."/>
            <person name="Andreopoulos B."/>
            <person name="Baker S.E."/>
            <person name="Barry K."/>
            <person name="Bills G."/>
            <person name="Bluhm B.H."/>
            <person name="Cannon C."/>
            <person name="Castanera R."/>
            <person name="Culley D.E."/>
            <person name="Daum C."/>
            <person name="Ezra D."/>
            <person name="Gonzalez J.B."/>
            <person name="Henrissat B."/>
            <person name="Kuo A."/>
            <person name="Liang C."/>
            <person name="Lipzen A."/>
            <person name="Lutzoni F."/>
            <person name="Magnuson J."/>
            <person name="Mondo S."/>
            <person name="Nolan M."/>
            <person name="Ohm R."/>
            <person name="Pangilinan J."/>
            <person name="Park H.-J."/>
            <person name="Ramirez L."/>
            <person name="Alfaro M."/>
            <person name="Sun H."/>
            <person name="Tritt A."/>
            <person name="Yoshinaga Y."/>
            <person name="Zwiers L.-H."/>
            <person name="Turgeon B.G."/>
            <person name="Goodwin S.B."/>
            <person name="Spatafora J.W."/>
            <person name="Crous P.W."/>
            <person name="Grigoriev I.V."/>
        </authorList>
    </citation>
    <scope>NUCLEOTIDE SEQUENCE</scope>
    <source>
        <strain evidence="4">CBS 394.84</strain>
    </source>
</reference>
<evidence type="ECO:0000259" key="3">
    <source>
        <dbReference type="Pfam" id="PF12708"/>
    </source>
</evidence>
<feature type="chain" id="PRO_5040368642" evidence="2">
    <location>
        <begin position="25"/>
        <end position="1661"/>
    </location>
</feature>
<feature type="domain" description="Rhamnogalacturonase A/B/Epimerase-like pectate lyase" evidence="3">
    <location>
        <begin position="563"/>
        <end position="788"/>
    </location>
</feature>
<dbReference type="EMBL" id="ML976618">
    <property type="protein sequence ID" value="KAF1842319.1"/>
    <property type="molecule type" value="Genomic_DNA"/>
</dbReference>
<feature type="signal peptide" evidence="2">
    <location>
        <begin position="1"/>
        <end position="24"/>
    </location>
</feature>
<dbReference type="Pfam" id="PF12708">
    <property type="entry name" value="Pect-lyase_RHGA_epim"/>
    <property type="match status" value="2"/>
</dbReference>
<dbReference type="GeneID" id="63849404"/>
<comment type="caution">
    <text evidence="4">The sequence shown here is derived from an EMBL/GenBank/DDBJ whole genome shotgun (WGS) entry which is preliminary data.</text>
</comment>
<dbReference type="PANTHER" id="PTHR33928:SF2">
    <property type="entry name" value="PECTATE LYASE SUPERFAMILY PROTEIN DOMAIN-CONTAINING PROTEIN-RELATED"/>
    <property type="match status" value="1"/>
</dbReference>
<feature type="region of interest" description="Disordered" evidence="1">
    <location>
        <begin position="1421"/>
        <end position="1448"/>
    </location>
</feature>
<dbReference type="InterPro" id="IPR039279">
    <property type="entry name" value="QRT3-like"/>
</dbReference>
<organism evidence="4 5">
    <name type="scientific">Cucurbitaria berberidis CBS 394.84</name>
    <dbReference type="NCBI Taxonomy" id="1168544"/>
    <lineage>
        <taxon>Eukaryota</taxon>
        <taxon>Fungi</taxon>
        <taxon>Dikarya</taxon>
        <taxon>Ascomycota</taxon>
        <taxon>Pezizomycotina</taxon>
        <taxon>Dothideomycetes</taxon>
        <taxon>Pleosporomycetidae</taxon>
        <taxon>Pleosporales</taxon>
        <taxon>Pleosporineae</taxon>
        <taxon>Cucurbitariaceae</taxon>
        <taxon>Cucurbitaria</taxon>
    </lineage>
</organism>
<proteinExistence type="predicted"/>
<dbReference type="InterPro" id="IPR011050">
    <property type="entry name" value="Pectin_lyase_fold/virulence"/>
</dbReference>
<dbReference type="GO" id="GO:0004650">
    <property type="term" value="F:polygalacturonase activity"/>
    <property type="evidence" value="ECO:0007669"/>
    <property type="project" value="InterPro"/>
</dbReference>
<dbReference type="FunFam" id="2.160.20.10:FF:000049">
    <property type="entry name" value="Putative exo-beta-1,3-glucanase"/>
    <property type="match status" value="1"/>
</dbReference>
<feature type="domain" description="Rhamnogalacturonase A/B/Epimerase-like pectate lyase" evidence="3">
    <location>
        <begin position="927"/>
        <end position="993"/>
    </location>
</feature>
<keyword evidence="5" id="KW-1185">Reference proteome</keyword>
<dbReference type="InterPro" id="IPR024535">
    <property type="entry name" value="RHGA/B-epi-like_pectate_lyase"/>
</dbReference>
<gene>
    <name evidence="4" type="ORF">K460DRAFT_358943</name>
</gene>
<dbReference type="InterPro" id="IPR012334">
    <property type="entry name" value="Pectin_lyas_fold"/>
</dbReference>
<feature type="compositionally biased region" description="Basic and acidic residues" evidence="1">
    <location>
        <begin position="1535"/>
        <end position="1546"/>
    </location>
</feature>
<protein>
    <submittedName>
        <fullName evidence="4">Glycoside hydrolase family 55 protein</fullName>
    </submittedName>
</protein>
<feature type="compositionally biased region" description="Low complexity" evidence="1">
    <location>
        <begin position="1512"/>
        <end position="1531"/>
    </location>
</feature>
<dbReference type="Gene3D" id="2.160.20.10">
    <property type="entry name" value="Single-stranded right-handed beta-helix, Pectin lyase-like"/>
    <property type="match status" value="2"/>
</dbReference>
<feature type="region of interest" description="Disordered" evidence="1">
    <location>
        <begin position="1505"/>
        <end position="1552"/>
    </location>
</feature>
<dbReference type="OrthoDB" id="1046782at2759"/>
<accession>A0A9P4GBQ4</accession>
<evidence type="ECO:0000256" key="2">
    <source>
        <dbReference type="SAM" id="SignalP"/>
    </source>
</evidence>
<evidence type="ECO:0000313" key="4">
    <source>
        <dbReference type="EMBL" id="KAF1842319.1"/>
    </source>
</evidence>
<dbReference type="PANTHER" id="PTHR33928">
    <property type="entry name" value="POLYGALACTURONASE QRT3"/>
    <property type="match status" value="1"/>
</dbReference>
<keyword evidence="4" id="KW-0378">Hydrolase</keyword>
<keyword evidence="2" id="KW-0732">Signal</keyword>
<feature type="compositionally biased region" description="Pro residues" evidence="1">
    <location>
        <begin position="1426"/>
        <end position="1445"/>
    </location>
</feature>
<evidence type="ECO:0000313" key="5">
    <source>
        <dbReference type="Proteomes" id="UP000800039"/>
    </source>
</evidence>